<gene>
    <name evidence="1" type="ORF">F8M41_025252</name>
</gene>
<dbReference type="GO" id="GO:0016740">
    <property type="term" value="F:transferase activity"/>
    <property type="evidence" value="ECO:0007669"/>
    <property type="project" value="UniProtKB-KW"/>
</dbReference>
<reference evidence="1 2" key="1">
    <citation type="journal article" date="2019" name="Environ. Microbiol.">
        <title>At the nexus of three kingdoms: the genome of the mycorrhizal fungus Gigaspora margarita provides insights into plant, endobacterial and fungal interactions.</title>
        <authorList>
            <person name="Venice F."/>
            <person name="Ghignone S."/>
            <person name="Salvioli di Fossalunga A."/>
            <person name="Amselem J."/>
            <person name="Novero M."/>
            <person name="Xianan X."/>
            <person name="Sedzielewska Toro K."/>
            <person name="Morin E."/>
            <person name="Lipzen A."/>
            <person name="Grigoriev I.V."/>
            <person name="Henrissat B."/>
            <person name="Martin F.M."/>
            <person name="Bonfante P."/>
        </authorList>
    </citation>
    <scope>NUCLEOTIDE SEQUENCE [LARGE SCALE GENOMIC DNA]</scope>
    <source>
        <strain evidence="1 2">BEG34</strain>
    </source>
</reference>
<keyword evidence="2" id="KW-1185">Reference proteome</keyword>
<dbReference type="EMBL" id="WTPW01000894">
    <property type="protein sequence ID" value="KAF0471131.1"/>
    <property type="molecule type" value="Genomic_DNA"/>
</dbReference>
<comment type="caution">
    <text evidence="1">The sequence shown here is derived from an EMBL/GenBank/DDBJ whole genome shotgun (WGS) entry which is preliminary data.</text>
</comment>
<dbReference type="OrthoDB" id="5835829at2759"/>
<name>A0A8H3XMP8_GIGMA</name>
<accession>A0A8H3XMP8</accession>
<dbReference type="Proteomes" id="UP000439903">
    <property type="component" value="Unassembled WGS sequence"/>
</dbReference>
<evidence type="ECO:0000313" key="1">
    <source>
        <dbReference type="EMBL" id="KAF0471131.1"/>
    </source>
</evidence>
<dbReference type="AlphaFoldDB" id="A0A8H3XMP8"/>
<evidence type="ECO:0000313" key="2">
    <source>
        <dbReference type="Proteomes" id="UP000439903"/>
    </source>
</evidence>
<sequence>MLILPMLGDQPGNAVKLEVYGMALRFMNNNLEINDEVSKVKRFEGIKDENGCLMIDNNVLLKEWMSPGSRIGFIRGSYLDVYTVAVNIEDLRRLNVKPSFILLIKGLMYDEA</sequence>
<protein>
    <submittedName>
        <fullName evidence="1">UDP-Glycosyltransferase/glycogen phosphorylase</fullName>
    </submittedName>
</protein>
<organism evidence="1 2">
    <name type="scientific">Gigaspora margarita</name>
    <dbReference type="NCBI Taxonomy" id="4874"/>
    <lineage>
        <taxon>Eukaryota</taxon>
        <taxon>Fungi</taxon>
        <taxon>Fungi incertae sedis</taxon>
        <taxon>Mucoromycota</taxon>
        <taxon>Glomeromycotina</taxon>
        <taxon>Glomeromycetes</taxon>
        <taxon>Diversisporales</taxon>
        <taxon>Gigasporaceae</taxon>
        <taxon>Gigaspora</taxon>
    </lineage>
</organism>
<proteinExistence type="predicted"/>
<keyword evidence="1" id="KW-0808">Transferase</keyword>